<comment type="caution">
    <text evidence="3">The sequence shown here is derived from an EMBL/GenBank/DDBJ whole genome shotgun (WGS) entry which is preliminary data.</text>
</comment>
<evidence type="ECO:0000256" key="2">
    <source>
        <dbReference type="SAM" id="SignalP"/>
    </source>
</evidence>
<feature type="chain" id="PRO_5045591965" description="Lipoprotein" evidence="2">
    <location>
        <begin position="24"/>
        <end position="132"/>
    </location>
</feature>
<feature type="region of interest" description="Disordered" evidence="1">
    <location>
        <begin position="23"/>
        <end position="49"/>
    </location>
</feature>
<accession>A0ABN3KHA2</accession>
<gene>
    <name evidence="3" type="ORF">GCM10010405_46350</name>
</gene>
<dbReference type="RefSeq" id="WP_344326676.1">
    <property type="nucleotide sequence ID" value="NZ_BAAASZ010000031.1"/>
</dbReference>
<evidence type="ECO:0000313" key="3">
    <source>
        <dbReference type="EMBL" id="GAA2457024.1"/>
    </source>
</evidence>
<proteinExistence type="predicted"/>
<organism evidence="3 4">
    <name type="scientific">Streptomyces macrosporus</name>
    <dbReference type="NCBI Taxonomy" id="44032"/>
    <lineage>
        <taxon>Bacteria</taxon>
        <taxon>Bacillati</taxon>
        <taxon>Actinomycetota</taxon>
        <taxon>Actinomycetes</taxon>
        <taxon>Kitasatosporales</taxon>
        <taxon>Streptomycetaceae</taxon>
        <taxon>Streptomyces</taxon>
    </lineage>
</organism>
<name>A0ABN3KHA2_9ACTN</name>
<protein>
    <recommendedName>
        <fullName evidence="5">Lipoprotein</fullName>
    </recommendedName>
</protein>
<sequence length="132" mass="13716">MRTRHTAAIAATMLLALTTACTGSDDTADTKTEPAKVPPYEIVQQDDSGNQREIVVEVDSTKGLKTIFEDVAKDLTEEAGYFITINCASGGSDAADNRLANGRKAVGAMGAAATGMDEGATEYEPVKGATCP</sequence>
<evidence type="ECO:0008006" key="5">
    <source>
        <dbReference type="Google" id="ProtNLM"/>
    </source>
</evidence>
<keyword evidence="2" id="KW-0732">Signal</keyword>
<reference evidence="3 4" key="1">
    <citation type="journal article" date="2019" name="Int. J. Syst. Evol. Microbiol.">
        <title>The Global Catalogue of Microorganisms (GCM) 10K type strain sequencing project: providing services to taxonomists for standard genome sequencing and annotation.</title>
        <authorList>
            <consortium name="The Broad Institute Genomics Platform"/>
            <consortium name="The Broad Institute Genome Sequencing Center for Infectious Disease"/>
            <person name="Wu L."/>
            <person name="Ma J."/>
        </authorList>
    </citation>
    <scope>NUCLEOTIDE SEQUENCE [LARGE SCALE GENOMIC DNA]</scope>
    <source>
        <strain evidence="3 4">JCM 6305</strain>
    </source>
</reference>
<dbReference type="EMBL" id="BAAASZ010000031">
    <property type="protein sequence ID" value="GAA2457024.1"/>
    <property type="molecule type" value="Genomic_DNA"/>
</dbReference>
<evidence type="ECO:0000256" key="1">
    <source>
        <dbReference type="SAM" id="MobiDB-lite"/>
    </source>
</evidence>
<dbReference type="Proteomes" id="UP001501638">
    <property type="component" value="Unassembled WGS sequence"/>
</dbReference>
<evidence type="ECO:0000313" key="4">
    <source>
        <dbReference type="Proteomes" id="UP001501638"/>
    </source>
</evidence>
<feature type="signal peptide" evidence="2">
    <location>
        <begin position="1"/>
        <end position="23"/>
    </location>
</feature>
<keyword evidence="4" id="KW-1185">Reference proteome</keyword>
<dbReference type="PROSITE" id="PS51257">
    <property type="entry name" value="PROKAR_LIPOPROTEIN"/>
    <property type="match status" value="1"/>
</dbReference>